<dbReference type="Proteomes" id="UP001152320">
    <property type="component" value="Chromosome 19"/>
</dbReference>
<dbReference type="EMBL" id="JAIZAY010000019">
    <property type="protein sequence ID" value="KAJ8023614.1"/>
    <property type="molecule type" value="Genomic_DNA"/>
</dbReference>
<dbReference type="OrthoDB" id="10065669at2759"/>
<proteinExistence type="predicted"/>
<evidence type="ECO:0000313" key="3">
    <source>
        <dbReference type="Proteomes" id="UP001152320"/>
    </source>
</evidence>
<feature type="compositionally biased region" description="Polar residues" evidence="1">
    <location>
        <begin position="105"/>
        <end position="117"/>
    </location>
</feature>
<feature type="compositionally biased region" description="Acidic residues" evidence="1">
    <location>
        <begin position="816"/>
        <end position="831"/>
    </location>
</feature>
<feature type="compositionally biased region" description="Polar residues" evidence="1">
    <location>
        <begin position="28"/>
        <end position="38"/>
    </location>
</feature>
<gene>
    <name evidence="2" type="ORF">HOLleu_36103</name>
</gene>
<feature type="region of interest" description="Disordered" evidence="1">
    <location>
        <begin position="799"/>
        <end position="834"/>
    </location>
</feature>
<dbReference type="PANTHER" id="PTHR46601">
    <property type="entry name" value="ULP_PROTEASE DOMAIN-CONTAINING PROTEIN"/>
    <property type="match status" value="1"/>
</dbReference>
<comment type="caution">
    <text evidence="2">The sequence shown here is derived from an EMBL/GenBank/DDBJ whole genome shotgun (WGS) entry which is preliminary data.</text>
</comment>
<reference evidence="2" key="1">
    <citation type="submission" date="2021-10" db="EMBL/GenBank/DDBJ databases">
        <title>Tropical sea cucumber genome reveals ecological adaptation and Cuvierian tubules defense mechanism.</title>
        <authorList>
            <person name="Chen T."/>
        </authorList>
    </citation>
    <scope>NUCLEOTIDE SEQUENCE</scope>
    <source>
        <strain evidence="2">Nanhai2018</strain>
        <tissue evidence="2">Muscle</tissue>
    </source>
</reference>
<name>A0A9Q1BFU1_HOLLE</name>
<dbReference type="AlphaFoldDB" id="A0A9Q1BFU1"/>
<keyword evidence="3" id="KW-1185">Reference proteome</keyword>
<feature type="region of interest" description="Disordered" evidence="1">
    <location>
        <begin position="94"/>
        <end position="148"/>
    </location>
</feature>
<dbReference type="PANTHER" id="PTHR46601:SF1">
    <property type="entry name" value="ADF-H DOMAIN-CONTAINING PROTEIN"/>
    <property type="match status" value="1"/>
</dbReference>
<feature type="region of interest" description="Disordered" evidence="1">
    <location>
        <begin position="16"/>
        <end position="40"/>
    </location>
</feature>
<protein>
    <submittedName>
        <fullName evidence="2">Uncharacterized protein</fullName>
    </submittedName>
</protein>
<evidence type="ECO:0000256" key="1">
    <source>
        <dbReference type="SAM" id="MobiDB-lite"/>
    </source>
</evidence>
<evidence type="ECO:0000313" key="2">
    <source>
        <dbReference type="EMBL" id="KAJ8023614.1"/>
    </source>
</evidence>
<accession>A0A9Q1BFU1</accession>
<organism evidence="2 3">
    <name type="scientific">Holothuria leucospilota</name>
    <name type="common">Black long sea cucumber</name>
    <name type="synonym">Mertensiothuria leucospilota</name>
    <dbReference type="NCBI Taxonomy" id="206669"/>
    <lineage>
        <taxon>Eukaryota</taxon>
        <taxon>Metazoa</taxon>
        <taxon>Echinodermata</taxon>
        <taxon>Eleutherozoa</taxon>
        <taxon>Echinozoa</taxon>
        <taxon>Holothuroidea</taxon>
        <taxon>Aspidochirotacea</taxon>
        <taxon>Aspidochirotida</taxon>
        <taxon>Holothuriidae</taxon>
        <taxon>Holothuria</taxon>
    </lineage>
</organism>
<sequence>MKLVVKLRSYLRRAQVAAQPKETKNNNDPEQPGTSNSRALYMRNYRAKIKENPEMYKLHRELENNRLREFRNGMSVAKKRKYNELSKLRMQKYRAKKKAAPEVQLPQSDAAGTSRQTRSMDEARRKKRAYWKQKKQEERSKLSKQKKRWIREKDRLRKQKLRTELRAVTVTPVKPTAPEEFQSDAARKQAIYRARMTLPHNSASKYADVVAGLLATKSPRKKAALRKLNILKESDGDIINVVKRTCGTLHVRNRRHFVAEMTNHLDGKHGLKKMASMQLDIRQRYLRKYARLRRANKDVEKRKVRSDSTNVSILQAVHEHYQKPHVSTIMPNKKGMGANANKPKYILQRSVTETYKGFCKENPDQRICRSKFADLRPSHVLVQSKAKLYQCLCVTCTNVDMAIKAINQEVINAKCECRVSDRYHLSELTLCKKESTHGELTCIDRQCKECGVHLLDDFFKPLIDGHGEKQVSWQQWGQTVYGDNKKRVSLQRVSGTICKLISQLKHQLEKFACHLFQARWQQEQFHKACKHPPKDSVVMVMDFAENYSCTMQNEVQSAHWYVTQVTLHPMVAYYMCKDCDDSSPIREAIHIITDDMKHDGHSVHHFVTTAVSHLAEVRGITPQRLIQFSDGCTAQYKSRIPFMDISYGKEDLGIPRVERHYFGSSHGKNPCDGEGGIIKNAASRAVHSEADVIISDAVSFFKFCDQRLAKPPVIDGKCNHSRRVFFYVANGVIDHKRPSRSDVMPLPGTRNLHAAVELGPHKLMTRRLSCFCEPCNSDDTAHCLNGAYTEEWKSKLLKPRGTLSDPVDDNAHGVDMEDDNAVAGDQEETEDRTEPADVIDINDDLPVLEVADLDISLTVVLKSMMPDSPPMCTVLAPTDGDGATSHKAQSSPALTSSPYSEGDFVLVRLPIGKRHATFVAEVLKLDGEDVQLQYMEQTKPGIYKWPATVDISTEPLTNIVEKMPLPTLIEELSSSRVQCFKFV</sequence>